<keyword evidence="13" id="KW-1185">Reference proteome</keyword>
<gene>
    <name evidence="12" type="ORF">QNJ86_12835</name>
</gene>
<keyword evidence="2" id="KW-0227">DNA damage</keyword>
<evidence type="ECO:0000256" key="8">
    <source>
        <dbReference type="ARBA" id="ARBA00049819"/>
    </source>
</evidence>
<feature type="coiled-coil region" evidence="9">
    <location>
        <begin position="521"/>
        <end position="548"/>
    </location>
</feature>
<evidence type="ECO:0000256" key="3">
    <source>
        <dbReference type="ARBA" id="ARBA00022801"/>
    </source>
</evidence>
<dbReference type="Pfam" id="PF19833">
    <property type="entry name" value="RecG_dom3_C"/>
    <property type="match status" value="1"/>
</dbReference>
<dbReference type="PANTHER" id="PTHR47964:SF1">
    <property type="entry name" value="ATP-DEPENDENT DNA HELICASE HOMOLOG RECG, CHLOROPLASTIC"/>
    <property type="match status" value="1"/>
</dbReference>
<keyword evidence="4 12" id="KW-0347">Helicase</keyword>
<evidence type="ECO:0000313" key="13">
    <source>
        <dbReference type="Proteomes" id="UP001232750"/>
    </source>
</evidence>
<dbReference type="InterPro" id="IPR045562">
    <property type="entry name" value="RecG_dom3_C"/>
</dbReference>
<dbReference type="EMBL" id="JASJEU010000024">
    <property type="protein sequence ID" value="MDJ1651691.1"/>
    <property type="molecule type" value="Genomic_DNA"/>
</dbReference>
<comment type="caution">
    <text evidence="12">The sequence shown here is derived from an EMBL/GenBank/DDBJ whole genome shotgun (WGS) entry which is preliminary data.</text>
</comment>
<keyword evidence="5" id="KW-0067">ATP-binding</keyword>
<evidence type="ECO:0000256" key="7">
    <source>
        <dbReference type="ARBA" id="ARBA00023204"/>
    </source>
</evidence>
<proteinExistence type="predicted"/>
<name>A0ABT7DT38_9ACTN</name>
<dbReference type="InterPro" id="IPR014001">
    <property type="entry name" value="Helicase_ATP-bd"/>
</dbReference>
<organism evidence="12 13">
    <name type="scientific">Gordonibacter faecis</name>
    <dbReference type="NCBI Taxonomy" id="3047475"/>
    <lineage>
        <taxon>Bacteria</taxon>
        <taxon>Bacillati</taxon>
        <taxon>Actinomycetota</taxon>
        <taxon>Coriobacteriia</taxon>
        <taxon>Eggerthellales</taxon>
        <taxon>Eggerthellaceae</taxon>
        <taxon>Gordonibacter</taxon>
    </lineage>
</organism>
<evidence type="ECO:0000256" key="4">
    <source>
        <dbReference type="ARBA" id="ARBA00022806"/>
    </source>
</evidence>
<dbReference type="InterPro" id="IPR033454">
    <property type="entry name" value="RecG_wedge"/>
</dbReference>
<evidence type="ECO:0000259" key="10">
    <source>
        <dbReference type="PROSITE" id="PS51192"/>
    </source>
</evidence>
<reference evidence="12 13" key="1">
    <citation type="submission" date="2023-05" db="EMBL/GenBank/DDBJ databases">
        <title>Gordonibacter KGMB12511T sp. nov., isolated from faeces of healthy Korean.</title>
        <authorList>
            <person name="Kim H.S."/>
            <person name="Kim J.-S."/>
            <person name="Suh M.K."/>
            <person name="Eom M.K."/>
            <person name="Do H.E."/>
            <person name="Lee J.-S."/>
        </authorList>
    </citation>
    <scope>NUCLEOTIDE SEQUENCE [LARGE SCALE GENOMIC DNA]</scope>
    <source>
        <strain evidence="12 13">KGMB12511</strain>
    </source>
</reference>
<dbReference type="SUPFAM" id="SSF52540">
    <property type="entry name" value="P-loop containing nucleoside triphosphate hydrolases"/>
    <property type="match status" value="2"/>
</dbReference>
<keyword evidence="3 12" id="KW-0378">Hydrolase</keyword>
<keyword evidence="7" id="KW-0234">DNA repair</keyword>
<dbReference type="SMART" id="SM00490">
    <property type="entry name" value="HELICc"/>
    <property type="match status" value="1"/>
</dbReference>
<keyword evidence="9" id="KW-0175">Coiled coil</keyword>
<protein>
    <recommendedName>
        <fullName evidence="8">Probable DNA 3'-5' helicase RecG</fullName>
    </recommendedName>
</protein>
<sequence>MSIEDNKTPDRLVATLALDESVGRVRLVSPMRARALEVLGVRTVRDLLTHFPRRYIDLSRRETVASAVIGEQCTVEGSIHEIKLKRPKPKLPLVEITLVDGTGTLMITAFRQPWLMDSLKPGMRVAAAGKLEFNYGFKRMTNPFIEAVDGGEGSTTGMIIPVHPATEKLSTAWIRRLVGNALDHAAGMYDPLPLELRAKYRLMSRGAALASIHFPHSMDEVREARRRLVYEELLFLELMLMEEGRARAEGRTPVQHVTDGAHLRAFAAALPYELTDEQKAARDDILAALAAPHTANHLLLGDVGTGKTVVAAHALAAAADSGGQALLMAPTEVLARQHGQNLGPLFDVAGITCEVLTGSTPAPDREALLARVAAGTVDVLIGTHALLEDDVQLARCTLVVIDEQQRFGVDQRAKLLAKGDAPDALYLTATPIPRSLALALFGNLTLSYIKYRPHDTSARTTKVLSKQERGRAYDAALAALGRGEQVYVVCPLVGASADERDAKAGKRAAREGDEDEYVYAAISIEDDADLAEGNVAAAEREAAFLQEKTFIDYTVDLLHGRLPSAEKQEVMRRFREGESQVLVATTVIEVGMDVPNATVMIVEDADRFGLSQLHQLRGRVGRGEKPGEVYLVSASRTDAALQRLSAMETTDDGYELAAYDLSLRREGDILGNRQHGASALKLVNVVRDGKVIEAAHADARALLEEDPHLEAPAHRALAREARLAFKRAGEVQGG</sequence>
<dbReference type="InterPro" id="IPR001650">
    <property type="entry name" value="Helicase_C-like"/>
</dbReference>
<dbReference type="PROSITE" id="PS51194">
    <property type="entry name" value="HELICASE_CTER"/>
    <property type="match status" value="1"/>
</dbReference>
<dbReference type="GO" id="GO:0016787">
    <property type="term" value="F:hydrolase activity"/>
    <property type="evidence" value="ECO:0007669"/>
    <property type="project" value="UniProtKB-KW"/>
</dbReference>
<dbReference type="PANTHER" id="PTHR47964">
    <property type="entry name" value="ATP-DEPENDENT DNA HELICASE HOMOLOG RECG, CHLOROPLASTIC"/>
    <property type="match status" value="1"/>
</dbReference>
<dbReference type="PROSITE" id="PS51192">
    <property type="entry name" value="HELICASE_ATP_BIND_1"/>
    <property type="match status" value="1"/>
</dbReference>
<dbReference type="Gene3D" id="2.40.50.140">
    <property type="entry name" value="Nucleic acid-binding proteins"/>
    <property type="match status" value="1"/>
</dbReference>
<dbReference type="InterPro" id="IPR012340">
    <property type="entry name" value="NA-bd_OB-fold"/>
</dbReference>
<dbReference type="Pfam" id="PF17191">
    <property type="entry name" value="RecG_wedge"/>
    <property type="match status" value="1"/>
</dbReference>
<evidence type="ECO:0000256" key="6">
    <source>
        <dbReference type="ARBA" id="ARBA00023125"/>
    </source>
</evidence>
<feature type="domain" description="Helicase ATP-binding" evidence="10">
    <location>
        <begin position="288"/>
        <end position="449"/>
    </location>
</feature>
<dbReference type="SUPFAM" id="SSF50249">
    <property type="entry name" value="Nucleic acid-binding proteins"/>
    <property type="match status" value="1"/>
</dbReference>
<evidence type="ECO:0000256" key="2">
    <source>
        <dbReference type="ARBA" id="ARBA00022763"/>
    </source>
</evidence>
<keyword evidence="1" id="KW-0547">Nucleotide-binding</keyword>
<keyword evidence="6" id="KW-0238">DNA-binding</keyword>
<dbReference type="Proteomes" id="UP001232750">
    <property type="component" value="Unassembled WGS sequence"/>
</dbReference>
<evidence type="ECO:0000256" key="5">
    <source>
        <dbReference type="ARBA" id="ARBA00022840"/>
    </source>
</evidence>
<dbReference type="SMART" id="SM00487">
    <property type="entry name" value="DEXDc"/>
    <property type="match status" value="1"/>
</dbReference>
<dbReference type="InterPro" id="IPR011545">
    <property type="entry name" value="DEAD/DEAH_box_helicase_dom"/>
</dbReference>
<evidence type="ECO:0000256" key="1">
    <source>
        <dbReference type="ARBA" id="ARBA00022741"/>
    </source>
</evidence>
<dbReference type="Pfam" id="PF00270">
    <property type="entry name" value="DEAD"/>
    <property type="match status" value="1"/>
</dbReference>
<dbReference type="CDD" id="cd04488">
    <property type="entry name" value="RecG_wedge_OBF"/>
    <property type="match status" value="1"/>
</dbReference>
<dbReference type="InterPro" id="IPR047112">
    <property type="entry name" value="RecG/Mfd"/>
</dbReference>
<dbReference type="Pfam" id="PF00271">
    <property type="entry name" value="Helicase_C"/>
    <property type="match status" value="1"/>
</dbReference>
<dbReference type="GO" id="GO:0003678">
    <property type="term" value="F:DNA helicase activity"/>
    <property type="evidence" value="ECO:0007669"/>
    <property type="project" value="UniProtKB-EC"/>
</dbReference>
<dbReference type="Gene3D" id="3.40.50.300">
    <property type="entry name" value="P-loop containing nucleotide triphosphate hydrolases"/>
    <property type="match status" value="2"/>
</dbReference>
<evidence type="ECO:0000256" key="9">
    <source>
        <dbReference type="SAM" id="Coils"/>
    </source>
</evidence>
<feature type="domain" description="Helicase C-terminal" evidence="11">
    <location>
        <begin position="513"/>
        <end position="662"/>
    </location>
</feature>
<evidence type="ECO:0000259" key="11">
    <source>
        <dbReference type="PROSITE" id="PS51194"/>
    </source>
</evidence>
<accession>A0ABT7DT38</accession>
<dbReference type="RefSeq" id="WP_283833042.1">
    <property type="nucleotide sequence ID" value="NZ_JASJEU010000024.1"/>
</dbReference>
<evidence type="ECO:0000313" key="12">
    <source>
        <dbReference type="EMBL" id="MDJ1651691.1"/>
    </source>
</evidence>
<dbReference type="InterPro" id="IPR027417">
    <property type="entry name" value="P-loop_NTPase"/>
</dbReference>